<protein>
    <recommendedName>
        <fullName evidence="3">Helix-turn-helix domain-containing protein</fullName>
    </recommendedName>
</protein>
<proteinExistence type="predicted"/>
<evidence type="ECO:0000313" key="1">
    <source>
        <dbReference type="EMBL" id="MCH8617476.1"/>
    </source>
</evidence>
<name>A0ABS9VR64_9SPHN</name>
<sequence length="61" mass="7022">MEPTAYTIDEFCGAHRISRAHYFNLKKIGLGPREMRAGARVIISCEAAADWRREREVSDLR</sequence>
<keyword evidence="2" id="KW-1185">Reference proteome</keyword>
<evidence type="ECO:0008006" key="3">
    <source>
        <dbReference type="Google" id="ProtNLM"/>
    </source>
</evidence>
<dbReference type="Proteomes" id="UP001203058">
    <property type="component" value="Unassembled WGS sequence"/>
</dbReference>
<comment type="caution">
    <text evidence="1">The sequence shown here is derived from an EMBL/GenBank/DDBJ whole genome shotgun (WGS) entry which is preliminary data.</text>
</comment>
<organism evidence="1 2">
    <name type="scientific">Sphingomonas telluris</name>
    <dbReference type="NCBI Taxonomy" id="2907998"/>
    <lineage>
        <taxon>Bacteria</taxon>
        <taxon>Pseudomonadati</taxon>
        <taxon>Pseudomonadota</taxon>
        <taxon>Alphaproteobacteria</taxon>
        <taxon>Sphingomonadales</taxon>
        <taxon>Sphingomonadaceae</taxon>
        <taxon>Sphingomonas</taxon>
    </lineage>
</organism>
<accession>A0ABS9VR64</accession>
<reference evidence="1 2" key="1">
    <citation type="submission" date="2022-03" db="EMBL/GenBank/DDBJ databases">
        <authorList>
            <person name="Jo J.-H."/>
            <person name="Im W.-T."/>
        </authorList>
    </citation>
    <scope>NUCLEOTIDE SEQUENCE [LARGE SCALE GENOMIC DNA]</scope>
    <source>
        <strain evidence="1 2">SM33</strain>
    </source>
</reference>
<evidence type="ECO:0000313" key="2">
    <source>
        <dbReference type="Proteomes" id="UP001203058"/>
    </source>
</evidence>
<dbReference type="RefSeq" id="WP_241448348.1">
    <property type="nucleotide sequence ID" value="NZ_JAKZHW010000002.1"/>
</dbReference>
<gene>
    <name evidence="1" type="ORF">LZ016_15365</name>
</gene>
<dbReference type="EMBL" id="JAKZHW010000002">
    <property type="protein sequence ID" value="MCH8617476.1"/>
    <property type="molecule type" value="Genomic_DNA"/>
</dbReference>